<dbReference type="GO" id="GO:0003676">
    <property type="term" value="F:nucleic acid binding"/>
    <property type="evidence" value="ECO:0007669"/>
    <property type="project" value="InterPro"/>
</dbReference>
<keyword evidence="2" id="KW-1185">Reference proteome</keyword>
<proteinExistence type="predicted"/>
<protein>
    <recommendedName>
        <fullName evidence="3">Tc1-like transposase DDE domain-containing protein</fullName>
    </recommendedName>
</protein>
<evidence type="ECO:0000313" key="2">
    <source>
        <dbReference type="Proteomes" id="UP000499080"/>
    </source>
</evidence>
<evidence type="ECO:0000313" key="1">
    <source>
        <dbReference type="EMBL" id="GBL75066.1"/>
    </source>
</evidence>
<comment type="caution">
    <text evidence="1">The sequence shown here is derived from an EMBL/GenBank/DDBJ whole genome shotgun (WGS) entry which is preliminary data.</text>
</comment>
<dbReference type="Gene3D" id="3.30.420.10">
    <property type="entry name" value="Ribonuclease H-like superfamily/Ribonuclease H"/>
    <property type="match status" value="1"/>
</dbReference>
<dbReference type="AlphaFoldDB" id="A0A4Y2A743"/>
<dbReference type="Proteomes" id="UP000499080">
    <property type="component" value="Unassembled WGS sequence"/>
</dbReference>
<reference evidence="1 2" key="1">
    <citation type="journal article" date="2019" name="Sci. Rep.">
        <title>Orb-weaving spider Araneus ventricosus genome elucidates the spidroin gene catalogue.</title>
        <authorList>
            <person name="Kono N."/>
            <person name="Nakamura H."/>
            <person name="Ohtoshi R."/>
            <person name="Moran D.A.P."/>
            <person name="Shinohara A."/>
            <person name="Yoshida Y."/>
            <person name="Fujiwara M."/>
            <person name="Mori M."/>
            <person name="Tomita M."/>
            <person name="Arakawa K."/>
        </authorList>
    </citation>
    <scope>NUCLEOTIDE SEQUENCE [LARGE SCALE GENOMIC DNA]</scope>
</reference>
<dbReference type="EMBL" id="BGPR01000006">
    <property type="protein sequence ID" value="GBL75066.1"/>
    <property type="molecule type" value="Genomic_DNA"/>
</dbReference>
<organism evidence="1 2">
    <name type="scientific">Araneus ventricosus</name>
    <name type="common">Orbweaver spider</name>
    <name type="synonym">Epeira ventricosa</name>
    <dbReference type="NCBI Taxonomy" id="182803"/>
    <lineage>
        <taxon>Eukaryota</taxon>
        <taxon>Metazoa</taxon>
        <taxon>Ecdysozoa</taxon>
        <taxon>Arthropoda</taxon>
        <taxon>Chelicerata</taxon>
        <taxon>Arachnida</taxon>
        <taxon>Araneae</taxon>
        <taxon>Araneomorphae</taxon>
        <taxon>Entelegynae</taxon>
        <taxon>Araneoidea</taxon>
        <taxon>Araneidae</taxon>
        <taxon>Araneus</taxon>
    </lineage>
</organism>
<evidence type="ECO:0008006" key="3">
    <source>
        <dbReference type="Google" id="ProtNLM"/>
    </source>
</evidence>
<sequence length="108" mass="12640">MFINFILALFLGEQQLFQDDIALIHIAMCAHSGFEEHNEETRHLFWPPQSLDLNVSENLWGYLESKHCARIPPSAILLELEAVLLEEWFHIHFNIVRDHYAPIPCCIQ</sequence>
<accession>A0A4Y2A743</accession>
<gene>
    <name evidence="1" type="ORF">AVEN_243847_1</name>
</gene>
<name>A0A4Y2A743_ARAVE</name>
<dbReference type="InterPro" id="IPR036397">
    <property type="entry name" value="RNaseH_sf"/>
</dbReference>